<dbReference type="InterPro" id="IPR002898">
    <property type="entry name" value="MotA_ExbB_proton_chnl"/>
</dbReference>
<protein>
    <submittedName>
        <fullName evidence="11">MotA/TolQ/ExbB proton channel family protein</fullName>
    </submittedName>
</protein>
<evidence type="ECO:0000256" key="4">
    <source>
        <dbReference type="ARBA" id="ARBA00022692"/>
    </source>
</evidence>
<keyword evidence="6 9" id="KW-1133">Transmembrane helix</keyword>
<evidence type="ECO:0000313" key="12">
    <source>
        <dbReference type="Proteomes" id="UP000772181"/>
    </source>
</evidence>
<sequence>MIEWFQKGGPIMWPILICSITALSIILERLYNLREHRIIPSAMLNRIETLLRERKIPEATTICKKYPSSMTRILLAAILNHDLEKYEIKEIIEDAGRHEVPAIERYLVWLGIVASIAPMLGLLGTVTGILRVFQVLAFSGSGNPQALAGGISEALITTIVGLGVGIPALAFYHFFSSKADGLVIEMEKTSLKMLNILKRE</sequence>
<keyword evidence="5 8" id="KW-0653">Protein transport</keyword>
<name>A0A933GKN8_UNCTE</name>
<keyword evidence="4 9" id="KW-0812">Transmembrane</keyword>
<evidence type="ECO:0000256" key="8">
    <source>
        <dbReference type="RuleBase" id="RU004057"/>
    </source>
</evidence>
<evidence type="ECO:0000256" key="6">
    <source>
        <dbReference type="ARBA" id="ARBA00022989"/>
    </source>
</evidence>
<comment type="caution">
    <text evidence="11">The sequence shown here is derived from an EMBL/GenBank/DDBJ whole genome shotgun (WGS) entry which is preliminary data.</text>
</comment>
<organism evidence="11 12">
    <name type="scientific">Tectimicrobiota bacterium</name>
    <dbReference type="NCBI Taxonomy" id="2528274"/>
    <lineage>
        <taxon>Bacteria</taxon>
        <taxon>Pseudomonadati</taxon>
        <taxon>Nitrospinota/Tectimicrobiota group</taxon>
        <taxon>Candidatus Tectimicrobiota</taxon>
    </lineage>
</organism>
<dbReference type="PANTHER" id="PTHR30625:SF15">
    <property type="entry name" value="BIOPOLYMER TRANSPORT PROTEIN EXBB"/>
    <property type="match status" value="1"/>
</dbReference>
<dbReference type="Proteomes" id="UP000772181">
    <property type="component" value="Unassembled WGS sequence"/>
</dbReference>
<gene>
    <name evidence="11" type="ORF">HY730_04520</name>
</gene>
<dbReference type="PANTHER" id="PTHR30625">
    <property type="entry name" value="PROTEIN TOLQ"/>
    <property type="match status" value="1"/>
</dbReference>
<dbReference type="AlphaFoldDB" id="A0A933GKN8"/>
<feature type="transmembrane region" description="Helical" evidence="9">
    <location>
        <begin position="12"/>
        <end position="31"/>
    </location>
</feature>
<dbReference type="EMBL" id="JACQWF010000206">
    <property type="protein sequence ID" value="MBI4595627.1"/>
    <property type="molecule type" value="Genomic_DNA"/>
</dbReference>
<evidence type="ECO:0000256" key="2">
    <source>
        <dbReference type="ARBA" id="ARBA00022448"/>
    </source>
</evidence>
<keyword evidence="7 9" id="KW-0472">Membrane</keyword>
<keyword evidence="3" id="KW-1003">Cell membrane</keyword>
<dbReference type="InterPro" id="IPR050790">
    <property type="entry name" value="ExbB/TolQ_transport"/>
</dbReference>
<accession>A0A933GKN8</accession>
<dbReference type="Pfam" id="PF01618">
    <property type="entry name" value="MotA_ExbB"/>
    <property type="match status" value="1"/>
</dbReference>
<comment type="subcellular location">
    <subcellularLocation>
        <location evidence="1">Cell membrane</location>
        <topology evidence="1">Multi-pass membrane protein</topology>
    </subcellularLocation>
    <subcellularLocation>
        <location evidence="8">Membrane</location>
        <topology evidence="8">Multi-pass membrane protein</topology>
    </subcellularLocation>
</comment>
<feature type="transmembrane region" description="Helical" evidence="9">
    <location>
        <begin position="154"/>
        <end position="175"/>
    </location>
</feature>
<reference evidence="11" key="1">
    <citation type="submission" date="2020-07" db="EMBL/GenBank/DDBJ databases">
        <title>Huge and variable diversity of episymbiotic CPR bacteria and DPANN archaea in groundwater ecosystems.</title>
        <authorList>
            <person name="He C.Y."/>
            <person name="Keren R."/>
            <person name="Whittaker M."/>
            <person name="Farag I.F."/>
            <person name="Doudna J."/>
            <person name="Cate J.H.D."/>
            <person name="Banfield J.F."/>
        </authorList>
    </citation>
    <scope>NUCLEOTIDE SEQUENCE</scope>
    <source>
        <strain evidence="11">NC_groundwater_1482_Ag_S-0.65um_47_24</strain>
    </source>
</reference>
<dbReference type="GO" id="GO:0005886">
    <property type="term" value="C:plasma membrane"/>
    <property type="evidence" value="ECO:0007669"/>
    <property type="project" value="UniProtKB-SubCell"/>
</dbReference>
<comment type="similarity">
    <text evidence="8">Belongs to the exbB/tolQ family.</text>
</comment>
<feature type="domain" description="MotA/TolQ/ExbB proton channel" evidence="10">
    <location>
        <begin position="71"/>
        <end position="187"/>
    </location>
</feature>
<evidence type="ECO:0000256" key="7">
    <source>
        <dbReference type="ARBA" id="ARBA00023136"/>
    </source>
</evidence>
<evidence type="ECO:0000259" key="10">
    <source>
        <dbReference type="Pfam" id="PF01618"/>
    </source>
</evidence>
<evidence type="ECO:0000313" key="11">
    <source>
        <dbReference type="EMBL" id="MBI4595627.1"/>
    </source>
</evidence>
<evidence type="ECO:0000256" key="9">
    <source>
        <dbReference type="SAM" id="Phobius"/>
    </source>
</evidence>
<evidence type="ECO:0000256" key="3">
    <source>
        <dbReference type="ARBA" id="ARBA00022475"/>
    </source>
</evidence>
<keyword evidence="2 8" id="KW-0813">Transport</keyword>
<dbReference type="GO" id="GO:0017038">
    <property type="term" value="P:protein import"/>
    <property type="evidence" value="ECO:0007669"/>
    <property type="project" value="TreeGrafter"/>
</dbReference>
<proteinExistence type="inferred from homology"/>
<evidence type="ECO:0000256" key="5">
    <source>
        <dbReference type="ARBA" id="ARBA00022927"/>
    </source>
</evidence>
<feature type="transmembrane region" description="Helical" evidence="9">
    <location>
        <begin position="106"/>
        <end position="134"/>
    </location>
</feature>
<evidence type="ECO:0000256" key="1">
    <source>
        <dbReference type="ARBA" id="ARBA00004651"/>
    </source>
</evidence>